<dbReference type="EMBL" id="CABITT030000003">
    <property type="protein sequence ID" value="VVA98539.1"/>
    <property type="molecule type" value="Genomic_DNA"/>
</dbReference>
<evidence type="ECO:0000313" key="1">
    <source>
        <dbReference type="EMBL" id="VVA98539.1"/>
    </source>
</evidence>
<reference evidence="1" key="1">
    <citation type="submission" date="2019-07" db="EMBL/GenBank/DDBJ databases">
        <authorList>
            <person name="Dittberner H."/>
        </authorList>
    </citation>
    <scope>NUCLEOTIDE SEQUENCE [LARGE SCALE GENOMIC DNA]</scope>
</reference>
<comment type="caution">
    <text evidence="1">The sequence shown here is derived from an EMBL/GenBank/DDBJ whole genome shotgun (WGS) entry which is preliminary data.</text>
</comment>
<evidence type="ECO:0000313" key="2">
    <source>
        <dbReference type="Proteomes" id="UP000489600"/>
    </source>
</evidence>
<dbReference type="Proteomes" id="UP000489600">
    <property type="component" value="Unassembled WGS sequence"/>
</dbReference>
<name>A0A565BA96_9BRAS</name>
<proteinExistence type="predicted"/>
<keyword evidence="2" id="KW-1185">Reference proteome</keyword>
<sequence>MAPTEFALNNVFERVTDPNGVVTAAPVILRPFVLRPPSLLHFHIHRSRRKGEGTNLTISISLLLENPTTIERESLATSSNNHLPLQYVAVSSTGGYGKK</sequence>
<gene>
    <name evidence="1" type="ORF">ANE_LOCUS8984</name>
</gene>
<organism evidence="1 2">
    <name type="scientific">Arabis nemorensis</name>
    <dbReference type="NCBI Taxonomy" id="586526"/>
    <lineage>
        <taxon>Eukaryota</taxon>
        <taxon>Viridiplantae</taxon>
        <taxon>Streptophyta</taxon>
        <taxon>Embryophyta</taxon>
        <taxon>Tracheophyta</taxon>
        <taxon>Spermatophyta</taxon>
        <taxon>Magnoliopsida</taxon>
        <taxon>eudicotyledons</taxon>
        <taxon>Gunneridae</taxon>
        <taxon>Pentapetalae</taxon>
        <taxon>rosids</taxon>
        <taxon>malvids</taxon>
        <taxon>Brassicales</taxon>
        <taxon>Brassicaceae</taxon>
        <taxon>Arabideae</taxon>
        <taxon>Arabis</taxon>
    </lineage>
</organism>
<protein>
    <submittedName>
        <fullName evidence="1">Uncharacterized protein</fullName>
    </submittedName>
</protein>
<accession>A0A565BA96</accession>
<dbReference type="AlphaFoldDB" id="A0A565BA96"/>